<feature type="region of interest" description="Disordered" evidence="1">
    <location>
        <begin position="114"/>
        <end position="134"/>
    </location>
</feature>
<reference evidence="2" key="1">
    <citation type="submission" date="2020-08" db="EMBL/GenBank/DDBJ databases">
        <title>Plant Genome Project.</title>
        <authorList>
            <person name="Zhang R.-G."/>
        </authorList>
    </citation>
    <scope>NUCLEOTIDE SEQUENCE</scope>
    <source>
        <strain evidence="2">WSP0</strain>
        <tissue evidence="2">Leaf</tissue>
    </source>
</reference>
<proteinExistence type="predicted"/>
<keyword evidence="3" id="KW-1185">Reference proteome</keyword>
<feature type="compositionally biased region" description="Polar residues" evidence="1">
    <location>
        <begin position="115"/>
        <end position="127"/>
    </location>
</feature>
<comment type="caution">
    <text evidence="2">The sequence shown here is derived from an EMBL/GenBank/DDBJ whole genome shotgun (WGS) entry which is preliminary data.</text>
</comment>
<accession>A0AAV6JHT1</accession>
<protein>
    <submittedName>
        <fullName evidence="2">Uncharacterized protein</fullName>
    </submittedName>
</protein>
<evidence type="ECO:0000256" key="1">
    <source>
        <dbReference type="SAM" id="MobiDB-lite"/>
    </source>
</evidence>
<evidence type="ECO:0000313" key="2">
    <source>
        <dbReference type="EMBL" id="KAG5540716.1"/>
    </source>
</evidence>
<dbReference type="AlphaFoldDB" id="A0AAV6JHT1"/>
<gene>
    <name evidence="2" type="ORF">RHGRI_020823</name>
</gene>
<organism evidence="2 3">
    <name type="scientific">Rhododendron griersonianum</name>
    <dbReference type="NCBI Taxonomy" id="479676"/>
    <lineage>
        <taxon>Eukaryota</taxon>
        <taxon>Viridiplantae</taxon>
        <taxon>Streptophyta</taxon>
        <taxon>Embryophyta</taxon>
        <taxon>Tracheophyta</taxon>
        <taxon>Spermatophyta</taxon>
        <taxon>Magnoliopsida</taxon>
        <taxon>eudicotyledons</taxon>
        <taxon>Gunneridae</taxon>
        <taxon>Pentapetalae</taxon>
        <taxon>asterids</taxon>
        <taxon>Ericales</taxon>
        <taxon>Ericaceae</taxon>
        <taxon>Ericoideae</taxon>
        <taxon>Rhodoreae</taxon>
        <taxon>Rhododendron</taxon>
    </lineage>
</organism>
<name>A0AAV6JHT1_9ERIC</name>
<dbReference type="EMBL" id="JACTNZ010000007">
    <property type="protein sequence ID" value="KAG5540716.1"/>
    <property type="molecule type" value="Genomic_DNA"/>
</dbReference>
<sequence>MTVQATAQDPDGPCLLWLRVNHKNRSEVKICSTKPSHGFWKMCCDGSFIAGSANSYRRLQAAGSAISPATAALELGFIELSGHGGVPFLFGPARATPVKVQTIPVSDFRRLGLSQKPSKTAPEPTTHTRTHSSDAVHRCEDLGATCNGRDLIFDDQARETGHGSVDFGMQKFSVVVMDPNRPPDESSGFGFRNLIL</sequence>
<dbReference type="Proteomes" id="UP000823749">
    <property type="component" value="Chromosome 7"/>
</dbReference>
<evidence type="ECO:0000313" key="3">
    <source>
        <dbReference type="Proteomes" id="UP000823749"/>
    </source>
</evidence>